<dbReference type="OMA" id="RGIFSYQ"/>
<gene>
    <name evidence="3" type="ORF">SPPG_07460</name>
</gene>
<dbReference type="OrthoDB" id="286301at2759"/>
<dbReference type="GO" id="GO:0005615">
    <property type="term" value="C:extracellular space"/>
    <property type="evidence" value="ECO:0007669"/>
    <property type="project" value="TreeGrafter"/>
</dbReference>
<dbReference type="InParanoid" id="A0A0L0H8T6"/>
<proteinExistence type="predicted"/>
<evidence type="ECO:0000256" key="1">
    <source>
        <dbReference type="SAM" id="MobiDB-lite"/>
    </source>
</evidence>
<dbReference type="SMART" id="SM00554">
    <property type="entry name" value="FAS1"/>
    <property type="match status" value="2"/>
</dbReference>
<dbReference type="SUPFAM" id="SSF82153">
    <property type="entry name" value="FAS1 domain"/>
    <property type="match status" value="2"/>
</dbReference>
<dbReference type="InterPro" id="IPR000782">
    <property type="entry name" value="FAS1_domain"/>
</dbReference>
<dbReference type="GeneID" id="27690674"/>
<reference evidence="3 4" key="1">
    <citation type="submission" date="2009-08" db="EMBL/GenBank/DDBJ databases">
        <title>The Genome Sequence of Spizellomyces punctatus strain DAOM BR117.</title>
        <authorList>
            <consortium name="The Broad Institute Genome Sequencing Platform"/>
            <person name="Russ C."/>
            <person name="Cuomo C."/>
            <person name="Shea T."/>
            <person name="Young S.K."/>
            <person name="Zeng Q."/>
            <person name="Koehrsen M."/>
            <person name="Haas B."/>
            <person name="Borodovsky M."/>
            <person name="Guigo R."/>
            <person name="Alvarado L."/>
            <person name="Berlin A."/>
            <person name="Bochicchio J."/>
            <person name="Borenstein D."/>
            <person name="Chapman S."/>
            <person name="Chen Z."/>
            <person name="Engels R."/>
            <person name="Freedman E."/>
            <person name="Gellesch M."/>
            <person name="Goldberg J."/>
            <person name="Griggs A."/>
            <person name="Gujja S."/>
            <person name="Heiman D."/>
            <person name="Hepburn T."/>
            <person name="Howarth C."/>
            <person name="Jen D."/>
            <person name="Larson L."/>
            <person name="Lewis B."/>
            <person name="Mehta T."/>
            <person name="Park D."/>
            <person name="Pearson M."/>
            <person name="Roberts A."/>
            <person name="Saif S."/>
            <person name="Shenoy N."/>
            <person name="Sisk P."/>
            <person name="Stolte C."/>
            <person name="Sykes S."/>
            <person name="Thomson T."/>
            <person name="Walk T."/>
            <person name="White J."/>
            <person name="Yandava C."/>
            <person name="Burger G."/>
            <person name="Gray M.W."/>
            <person name="Holland P.W.H."/>
            <person name="King N."/>
            <person name="Lang F.B.F."/>
            <person name="Roger A.J."/>
            <person name="Ruiz-Trillo I."/>
            <person name="Lander E."/>
            <person name="Nusbaum C."/>
        </authorList>
    </citation>
    <scope>NUCLEOTIDE SEQUENCE [LARGE SCALE GENOMIC DNA]</scope>
    <source>
        <strain evidence="3 4">DAOM BR117</strain>
    </source>
</reference>
<feature type="domain" description="FAS1" evidence="2">
    <location>
        <begin position="277"/>
        <end position="415"/>
    </location>
</feature>
<dbReference type="PROSITE" id="PS50213">
    <property type="entry name" value="FAS1"/>
    <property type="match status" value="2"/>
</dbReference>
<dbReference type="STRING" id="645134.A0A0L0H8T6"/>
<evidence type="ECO:0000313" key="3">
    <source>
        <dbReference type="EMBL" id="KNC97063.1"/>
    </source>
</evidence>
<keyword evidence="4" id="KW-1185">Reference proteome</keyword>
<feature type="compositionally biased region" description="Gly residues" evidence="1">
    <location>
        <begin position="474"/>
        <end position="483"/>
    </location>
</feature>
<dbReference type="PANTHER" id="PTHR10900">
    <property type="entry name" value="PERIOSTIN-RELATED"/>
    <property type="match status" value="1"/>
</dbReference>
<dbReference type="InterPro" id="IPR050904">
    <property type="entry name" value="Adhesion/Biosynth-related"/>
</dbReference>
<protein>
    <recommendedName>
        <fullName evidence="2">FAS1 domain-containing protein</fullName>
    </recommendedName>
</protein>
<organism evidence="3 4">
    <name type="scientific">Spizellomyces punctatus (strain DAOM BR117)</name>
    <dbReference type="NCBI Taxonomy" id="645134"/>
    <lineage>
        <taxon>Eukaryota</taxon>
        <taxon>Fungi</taxon>
        <taxon>Fungi incertae sedis</taxon>
        <taxon>Chytridiomycota</taxon>
        <taxon>Chytridiomycota incertae sedis</taxon>
        <taxon>Chytridiomycetes</taxon>
        <taxon>Spizellomycetales</taxon>
        <taxon>Spizellomycetaceae</taxon>
        <taxon>Spizellomyces</taxon>
    </lineage>
</organism>
<dbReference type="EMBL" id="KQ257465">
    <property type="protein sequence ID" value="KNC97063.1"/>
    <property type="molecule type" value="Genomic_DNA"/>
</dbReference>
<dbReference type="InterPro" id="IPR036378">
    <property type="entry name" value="FAS1_dom_sf"/>
</dbReference>
<dbReference type="Pfam" id="PF02469">
    <property type="entry name" value="Fasciclin"/>
    <property type="match status" value="2"/>
</dbReference>
<sequence>MPIGGLSRKRAGVDVSGRTAKGKLCKDDGILVVRWSLTESFSNRGIEKAPPFQSVYKFKGLDIPLLVYSNRIPIRKLQPVSIVIIPNPLLKIMHLLQSLALVAASLTLAIAQQSTPPANMYDTLAAHANNQTTTQGQTYGTFYGLAQRLSDIGNALKQGNTNRTLFAPTDDAFRKLNDSDPTGYQGLVANTQLLTNVLKYHLLAKDQYFDPTRVSAYRGFYGTELDKGQVVRIDVIDGRLNNGRTTLTNGVNSSSTVGTIPASNGVIYGIDSVLVPPYSFNRTLASKDSTSAFQALLQQANLTTKADSLQYVTIFVPNNAAILALRSTDANLSAAILSTTLDLHIVPRVIYSTEIPQTDNNPVNVSTAAPGLNVTVRKSGNDISVSGPGNRIPARVVDGDILFAGGVIHIIDSVLLPNVNANGTVQGLQGGAGNQPDTPVQPNLPQDNTAQGPIAGGGDVSNIRDVSNSNNLRGVGGNSGSGSGSSSSSAGKAVESSFGAVVAMAVAMIALL</sequence>
<evidence type="ECO:0000313" key="4">
    <source>
        <dbReference type="Proteomes" id="UP000053201"/>
    </source>
</evidence>
<name>A0A0L0H8T6_SPIPD</name>
<dbReference type="AlphaFoldDB" id="A0A0L0H8T6"/>
<accession>A0A0L0H8T6</accession>
<dbReference type="Gene3D" id="2.30.180.10">
    <property type="entry name" value="FAS1 domain"/>
    <property type="match status" value="2"/>
</dbReference>
<dbReference type="PANTHER" id="PTHR10900:SF77">
    <property type="entry name" value="FI19380P1"/>
    <property type="match status" value="1"/>
</dbReference>
<dbReference type="Proteomes" id="UP000053201">
    <property type="component" value="Unassembled WGS sequence"/>
</dbReference>
<feature type="region of interest" description="Disordered" evidence="1">
    <location>
        <begin position="427"/>
        <end position="490"/>
    </location>
</feature>
<feature type="compositionally biased region" description="Polar residues" evidence="1">
    <location>
        <begin position="435"/>
        <end position="451"/>
    </location>
</feature>
<dbReference type="VEuPathDB" id="FungiDB:SPPG_07460"/>
<feature type="domain" description="FAS1" evidence="2">
    <location>
        <begin position="117"/>
        <end position="274"/>
    </location>
</feature>
<evidence type="ECO:0000259" key="2">
    <source>
        <dbReference type="PROSITE" id="PS50213"/>
    </source>
</evidence>
<dbReference type="RefSeq" id="XP_016605103.1">
    <property type="nucleotide sequence ID" value="XM_016755625.1"/>
</dbReference>